<organism evidence="1 2">
    <name type="scientific">Orchesella dallaii</name>
    <dbReference type="NCBI Taxonomy" id="48710"/>
    <lineage>
        <taxon>Eukaryota</taxon>
        <taxon>Metazoa</taxon>
        <taxon>Ecdysozoa</taxon>
        <taxon>Arthropoda</taxon>
        <taxon>Hexapoda</taxon>
        <taxon>Collembola</taxon>
        <taxon>Entomobryomorpha</taxon>
        <taxon>Entomobryoidea</taxon>
        <taxon>Orchesellidae</taxon>
        <taxon>Orchesellinae</taxon>
        <taxon>Orchesella</taxon>
    </lineage>
</organism>
<sequence length="132" mass="14668">MYTKKSVEVNDTDVEVNDLECTIIGDMCTLTSVQGIATGKYHGAVLTNSGQTEKWSIDNGRASGDLVFPIAVKFPNTLKYFRALENPCSIPQPGKMSWSQIIDFVGEANFNFSWKQPNLVSCSRLEAWIVNQ</sequence>
<evidence type="ECO:0000313" key="2">
    <source>
        <dbReference type="Proteomes" id="UP001642540"/>
    </source>
</evidence>
<gene>
    <name evidence="1" type="ORF">ODALV1_LOCUS8926</name>
</gene>
<accession>A0ABP1Q9P1</accession>
<protein>
    <submittedName>
        <fullName evidence="1">Uncharacterized protein</fullName>
    </submittedName>
</protein>
<name>A0ABP1Q9P1_9HEXA</name>
<proteinExistence type="predicted"/>
<dbReference type="Gene3D" id="3.40.630.10">
    <property type="entry name" value="Zn peptidases"/>
    <property type="match status" value="1"/>
</dbReference>
<dbReference type="Proteomes" id="UP001642540">
    <property type="component" value="Unassembled WGS sequence"/>
</dbReference>
<dbReference type="PROSITE" id="PS00626">
    <property type="entry name" value="RCC1_2"/>
    <property type="match status" value="1"/>
</dbReference>
<reference evidence="1 2" key="1">
    <citation type="submission" date="2024-08" db="EMBL/GenBank/DDBJ databases">
        <authorList>
            <person name="Cucini C."/>
            <person name="Frati F."/>
        </authorList>
    </citation>
    <scope>NUCLEOTIDE SEQUENCE [LARGE SCALE GENOMIC DNA]</scope>
</reference>
<dbReference type="EMBL" id="CAXLJM020000027">
    <property type="protein sequence ID" value="CAL8094912.1"/>
    <property type="molecule type" value="Genomic_DNA"/>
</dbReference>
<dbReference type="InterPro" id="IPR000408">
    <property type="entry name" value="Reg_chr_condens"/>
</dbReference>
<dbReference type="SUPFAM" id="SSF53187">
    <property type="entry name" value="Zn-dependent exopeptidases"/>
    <property type="match status" value="1"/>
</dbReference>
<keyword evidence="2" id="KW-1185">Reference proteome</keyword>
<evidence type="ECO:0000313" key="1">
    <source>
        <dbReference type="EMBL" id="CAL8094912.1"/>
    </source>
</evidence>
<comment type="caution">
    <text evidence="1">The sequence shown here is derived from an EMBL/GenBank/DDBJ whole genome shotgun (WGS) entry which is preliminary data.</text>
</comment>